<feature type="region of interest" description="Disordered" evidence="2">
    <location>
        <begin position="150"/>
        <end position="481"/>
    </location>
</feature>
<gene>
    <name evidence="4" type="ORF">VHEMI06717</name>
</gene>
<reference evidence="4 5" key="1">
    <citation type="journal article" date="2015" name="Genome Announc.">
        <title>Draft Genome Sequence and Gene Annotation of the Entomopathogenic Fungus Verticillium hemipterigenum.</title>
        <authorList>
            <person name="Horn F."/>
            <person name="Habel A."/>
            <person name="Scharf D.H."/>
            <person name="Dworschak J."/>
            <person name="Brakhage A.A."/>
            <person name="Guthke R."/>
            <person name="Hertweck C."/>
            <person name="Linde J."/>
        </authorList>
    </citation>
    <scope>NUCLEOTIDE SEQUENCE [LARGE SCALE GENOMIC DNA]</scope>
</reference>
<sequence length="481" mass="52502">MPVPKRKREREPSLKQRIEKLQEEVFRALKAAKGFERQRLSKRQRDADVAPEKQQRLEREIAVLKSLDLHQTARAHLFSSLLKVKTIAASPDLPEEIRTGVPKPELSEEEKTSLHNVTSGLYSRQPVKQAVDKAVQAVCMALNVDMPAKGKRIRKDKRGEEDAAAEEATPAKTSKSGKDVTPAGRNDAADDTDITDFEGFESDDDPVTPAVQLDSDDEADEEAGFSKYNHLLGSSSDEDDEGDNDDEEDRYAHIRGLEKANLDDISVSGSASEADSDNEGDAAQPSPSLSPEPERKKAKKSESRPAKSAAAPTGSTFLPSLMGGYVSGSESASDVDVAPQKKRRGQRARRAIWEKKYGAGAKHLQEAAQSGDQGRDSGWDMRRGAVGPGDGGRRTPWKQGVSNPFDKNNNNNHAGSGRWNGRESSRNSHGYNNNNARAEAPPRPPPKKDNEGPLHPSWEARKKAKDSQKGAAFAGAKITFD</sequence>
<feature type="compositionally biased region" description="Acidic residues" evidence="2">
    <location>
        <begin position="189"/>
        <end position="206"/>
    </location>
</feature>
<dbReference type="PANTHER" id="PTHR23325">
    <property type="entry name" value="SERUM RESPONSE FACTOR-BINDING"/>
    <property type="match status" value="1"/>
</dbReference>
<evidence type="ECO:0000259" key="3">
    <source>
        <dbReference type="Pfam" id="PF09073"/>
    </source>
</evidence>
<dbReference type="InterPro" id="IPR037393">
    <property type="entry name" value="Bud22/SRFB1"/>
</dbReference>
<dbReference type="OrthoDB" id="3364872at2759"/>
<dbReference type="PANTHER" id="PTHR23325:SF1">
    <property type="entry name" value="SERUM RESPONSE FACTOR-BINDING PROTEIN 1"/>
    <property type="match status" value="1"/>
</dbReference>
<feature type="compositionally biased region" description="Basic and acidic residues" evidence="2">
    <location>
        <begin position="292"/>
        <end position="305"/>
    </location>
</feature>
<keyword evidence="1" id="KW-0175">Coiled coil</keyword>
<feature type="compositionally biased region" description="Acidic residues" evidence="2">
    <location>
        <begin position="236"/>
        <end position="249"/>
    </location>
</feature>
<accession>A0A0A1TK32</accession>
<proteinExistence type="predicted"/>
<dbReference type="GO" id="GO:0030490">
    <property type="term" value="P:maturation of SSU-rRNA"/>
    <property type="evidence" value="ECO:0007669"/>
    <property type="project" value="TreeGrafter"/>
</dbReference>
<evidence type="ECO:0000256" key="1">
    <source>
        <dbReference type="ARBA" id="ARBA00023054"/>
    </source>
</evidence>
<feature type="compositionally biased region" description="Basic and acidic residues" evidence="2">
    <location>
        <begin position="250"/>
        <end position="262"/>
    </location>
</feature>
<evidence type="ECO:0000256" key="2">
    <source>
        <dbReference type="SAM" id="MobiDB-lite"/>
    </source>
</evidence>
<feature type="compositionally biased region" description="Acidic residues" evidence="2">
    <location>
        <begin position="214"/>
        <end position="223"/>
    </location>
</feature>
<dbReference type="HOGENOM" id="CLU_029647_0_0_1"/>
<organism evidence="4 5">
    <name type="scientific">[Torrubiella] hemipterigena</name>
    <dbReference type="NCBI Taxonomy" id="1531966"/>
    <lineage>
        <taxon>Eukaryota</taxon>
        <taxon>Fungi</taxon>
        <taxon>Dikarya</taxon>
        <taxon>Ascomycota</taxon>
        <taxon>Pezizomycotina</taxon>
        <taxon>Sordariomycetes</taxon>
        <taxon>Hypocreomycetidae</taxon>
        <taxon>Hypocreales</taxon>
        <taxon>Clavicipitaceae</taxon>
        <taxon>Clavicipitaceae incertae sedis</taxon>
        <taxon>'Torrubiella' clade</taxon>
    </lineage>
</organism>
<feature type="compositionally biased region" description="Basic and acidic residues" evidence="2">
    <location>
        <begin position="373"/>
        <end position="383"/>
    </location>
</feature>
<dbReference type="InterPro" id="IPR015158">
    <property type="entry name" value="Bud22_dom"/>
</dbReference>
<dbReference type="GO" id="GO:0030686">
    <property type="term" value="C:90S preribosome"/>
    <property type="evidence" value="ECO:0007669"/>
    <property type="project" value="TreeGrafter"/>
</dbReference>
<keyword evidence="5" id="KW-1185">Reference proteome</keyword>
<dbReference type="AlphaFoldDB" id="A0A0A1TK32"/>
<feature type="compositionally biased region" description="Polar residues" evidence="2">
    <location>
        <begin position="400"/>
        <end position="414"/>
    </location>
</feature>
<dbReference type="EMBL" id="CDHN01000003">
    <property type="protein sequence ID" value="CEJ90968.1"/>
    <property type="molecule type" value="Genomic_DNA"/>
</dbReference>
<evidence type="ECO:0000313" key="5">
    <source>
        <dbReference type="Proteomes" id="UP000039046"/>
    </source>
</evidence>
<dbReference type="STRING" id="1531966.A0A0A1TK32"/>
<evidence type="ECO:0000313" key="4">
    <source>
        <dbReference type="EMBL" id="CEJ90968.1"/>
    </source>
</evidence>
<feature type="compositionally biased region" description="Basic and acidic residues" evidence="2">
    <location>
        <begin position="446"/>
        <end position="468"/>
    </location>
</feature>
<dbReference type="Proteomes" id="UP000039046">
    <property type="component" value="Unassembled WGS sequence"/>
</dbReference>
<dbReference type="Pfam" id="PF09073">
    <property type="entry name" value="BUD22"/>
    <property type="match status" value="1"/>
</dbReference>
<feature type="compositionally biased region" description="Basic residues" evidence="2">
    <location>
        <begin position="340"/>
        <end position="350"/>
    </location>
</feature>
<dbReference type="GO" id="GO:0005634">
    <property type="term" value="C:nucleus"/>
    <property type="evidence" value="ECO:0007669"/>
    <property type="project" value="TreeGrafter"/>
</dbReference>
<feature type="domain" description="Bud22" evidence="3">
    <location>
        <begin position="19"/>
        <end position="481"/>
    </location>
</feature>
<name>A0A0A1TK32_9HYPO</name>
<feature type="region of interest" description="Disordered" evidence="2">
    <location>
        <begin position="95"/>
        <end position="118"/>
    </location>
</feature>
<protein>
    <recommendedName>
        <fullName evidence="3">Bud22 domain-containing protein</fullName>
    </recommendedName>
</protein>